<sequence>MYQEGHIGLSLLFYAPIAYAYLYIGTAWYILLPATLTAITLSNLPDIDLKTTFLTHRGFTHTILFALIIGILTAFLFLGTISLFQTLPIEQRITTWLLGFLTGTTAITSHIFGDMLTPMGVKPLWPFTNKKITAKMFKAQNRLANTTFLMAGVFTFTSIIWLSI</sequence>
<proteinExistence type="predicted"/>
<keyword evidence="3" id="KW-1185">Reference proteome</keyword>
<dbReference type="RefSeq" id="WP_086637732.1">
    <property type="nucleotide sequence ID" value="NZ_MRZU01000004.1"/>
</dbReference>
<dbReference type="Pfam" id="PF04307">
    <property type="entry name" value="YdjM"/>
    <property type="match status" value="1"/>
</dbReference>
<feature type="transmembrane region" description="Helical" evidence="1">
    <location>
        <begin position="96"/>
        <end position="121"/>
    </location>
</feature>
<name>A0A1Y3GAI3_9EURY</name>
<comment type="caution">
    <text evidence="2">The sequence shown here is derived from an EMBL/GenBank/DDBJ whole genome shotgun (WGS) entry which is preliminary data.</text>
</comment>
<dbReference type="EMBL" id="MRZU01000004">
    <property type="protein sequence ID" value="OUJ18461.1"/>
    <property type="molecule type" value="Genomic_DNA"/>
</dbReference>
<keyword evidence="2" id="KW-0378">Hydrolase</keyword>
<reference evidence="2 3" key="1">
    <citation type="submission" date="2016-12" db="EMBL/GenBank/DDBJ databases">
        <title>Discovery of methanogenic haloarchaea.</title>
        <authorList>
            <person name="Sorokin D.Y."/>
            <person name="Makarova K.S."/>
            <person name="Abbas B."/>
            <person name="Ferrer M."/>
            <person name="Golyshin P.N."/>
        </authorList>
    </citation>
    <scope>NUCLEOTIDE SEQUENCE [LARGE SCALE GENOMIC DNA]</scope>
    <source>
        <strain evidence="2">AMET1</strain>
    </source>
</reference>
<protein>
    <submittedName>
        <fullName evidence="2">Membrane-bound metal-dependent hydrolase YbcI DUF457 family</fullName>
    </submittedName>
</protein>
<accession>A0A1Y3GAI3</accession>
<keyword evidence="1" id="KW-0472">Membrane</keyword>
<gene>
    <name evidence="2" type="ORF">AMET1_1377</name>
</gene>
<evidence type="ECO:0000313" key="2">
    <source>
        <dbReference type="EMBL" id="OUJ18461.1"/>
    </source>
</evidence>
<dbReference type="GO" id="GO:0016787">
    <property type="term" value="F:hydrolase activity"/>
    <property type="evidence" value="ECO:0007669"/>
    <property type="project" value="UniProtKB-KW"/>
</dbReference>
<evidence type="ECO:0000256" key="1">
    <source>
        <dbReference type="SAM" id="Phobius"/>
    </source>
</evidence>
<evidence type="ECO:0000313" key="3">
    <source>
        <dbReference type="Proteomes" id="UP000195137"/>
    </source>
</evidence>
<dbReference type="Proteomes" id="UP000195137">
    <property type="component" value="Unassembled WGS sequence"/>
</dbReference>
<keyword evidence="1" id="KW-0812">Transmembrane</keyword>
<feature type="transmembrane region" description="Helical" evidence="1">
    <location>
        <begin position="142"/>
        <end position="162"/>
    </location>
</feature>
<dbReference type="OrthoDB" id="118042at2157"/>
<feature type="transmembrane region" description="Helical" evidence="1">
    <location>
        <begin position="62"/>
        <end position="84"/>
    </location>
</feature>
<dbReference type="AlphaFoldDB" id="A0A1Y3GAI3"/>
<keyword evidence="1" id="KW-1133">Transmembrane helix</keyword>
<organism evidence="2 3">
    <name type="scientific">Methanonatronarchaeum thermophilum</name>
    <dbReference type="NCBI Taxonomy" id="1927129"/>
    <lineage>
        <taxon>Archaea</taxon>
        <taxon>Methanobacteriati</taxon>
        <taxon>Methanobacteriota</taxon>
        <taxon>Methanonatronarchaeia</taxon>
        <taxon>Methanonatronarchaeales</taxon>
        <taxon>Methanonatronarchaeaceae</taxon>
        <taxon>Methanonatronarchaeum</taxon>
    </lineage>
</organism>
<dbReference type="InterPro" id="IPR007404">
    <property type="entry name" value="YdjM-like"/>
</dbReference>